<dbReference type="RefSeq" id="WP_147151969.1">
    <property type="nucleotide sequence ID" value="NZ_BKAJ01000082.1"/>
</dbReference>
<dbReference type="PANTHER" id="PTHR42815">
    <property type="entry name" value="FAD-BINDING, PUTATIVE (AFU_ORTHOLOGUE AFUA_6G07600)-RELATED"/>
    <property type="match status" value="1"/>
</dbReference>
<keyword evidence="3" id="KW-1185">Reference proteome</keyword>
<reference evidence="2 3" key="1">
    <citation type="submission" date="2019-07" db="EMBL/GenBank/DDBJ databases">
        <title>Whole genome shotgun sequence of Reyranella soli NBRC 108950.</title>
        <authorList>
            <person name="Hosoyama A."/>
            <person name="Uohara A."/>
            <person name="Ohji S."/>
            <person name="Ichikawa N."/>
        </authorList>
    </citation>
    <scope>NUCLEOTIDE SEQUENCE [LARGE SCALE GENOMIC DNA]</scope>
    <source>
        <strain evidence="2 3">NBRC 108950</strain>
    </source>
</reference>
<dbReference type="SUPFAM" id="SSF50475">
    <property type="entry name" value="FMN-binding split barrel"/>
    <property type="match status" value="1"/>
</dbReference>
<organism evidence="2 3">
    <name type="scientific">Reyranella soli</name>
    <dbReference type="NCBI Taxonomy" id="1230389"/>
    <lineage>
        <taxon>Bacteria</taxon>
        <taxon>Pseudomonadati</taxon>
        <taxon>Pseudomonadota</taxon>
        <taxon>Alphaproteobacteria</taxon>
        <taxon>Hyphomicrobiales</taxon>
        <taxon>Reyranellaceae</taxon>
        <taxon>Reyranella</taxon>
    </lineage>
</organism>
<dbReference type="AlphaFoldDB" id="A0A512NF23"/>
<keyword evidence="2" id="KW-0378">Hydrolase</keyword>
<accession>A0A512NF23</accession>
<dbReference type="NCBIfam" id="TIGR04025">
    <property type="entry name" value="PPOX_FMN_DR2398"/>
    <property type="match status" value="1"/>
</dbReference>
<dbReference type="Gene3D" id="2.30.110.10">
    <property type="entry name" value="Electron Transport, Fmn-binding Protein, Chain A"/>
    <property type="match status" value="1"/>
</dbReference>
<dbReference type="InterPro" id="IPR024029">
    <property type="entry name" value="Pyridox_Oxase_FMN-dep"/>
</dbReference>
<protein>
    <submittedName>
        <fullName evidence="2">Phosphohydrolase</fullName>
    </submittedName>
</protein>
<proteinExistence type="predicted"/>
<dbReference type="InterPro" id="IPR012349">
    <property type="entry name" value="Split_barrel_FMN-bd"/>
</dbReference>
<dbReference type="Pfam" id="PF01243">
    <property type="entry name" value="PNPOx_N"/>
    <property type="match status" value="1"/>
</dbReference>
<dbReference type="EMBL" id="BKAJ01000082">
    <property type="protein sequence ID" value="GEP57550.1"/>
    <property type="molecule type" value="Genomic_DNA"/>
</dbReference>
<name>A0A512NF23_9HYPH</name>
<feature type="domain" description="Pyridoxamine 5'-phosphate oxidase N-terminal" evidence="1">
    <location>
        <begin position="30"/>
        <end position="149"/>
    </location>
</feature>
<dbReference type="OrthoDB" id="9790331at2"/>
<sequence length="207" mass="22120">MARLTSTDDLRRIIAEPRPATKTKILDALDEQSIDFLKRCPFALVGTTAADGTIEVSPKGDEPGFIRVEDPKTLLIPERVGNNLAFGLSNILATGKIGLIALVPATGETLRVSGTAEIFDDADLVGSLSSLGKPALLATRVHIKHCYFHCARSVVRAKLWDPKSWPAASRISFGKIIAPRIGADASVAAQIDAGVEGAYTTRLWTNS</sequence>
<gene>
    <name evidence="2" type="ORF">RSO01_47160</name>
</gene>
<evidence type="ECO:0000313" key="2">
    <source>
        <dbReference type="EMBL" id="GEP57550.1"/>
    </source>
</evidence>
<evidence type="ECO:0000313" key="3">
    <source>
        <dbReference type="Proteomes" id="UP000321058"/>
    </source>
</evidence>
<comment type="caution">
    <text evidence="2">The sequence shown here is derived from an EMBL/GenBank/DDBJ whole genome shotgun (WGS) entry which is preliminary data.</text>
</comment>
<dbReference type="InterPro" id="IPR011576">
    <property type="entry name" value="Pyridox_Oxase_N"/>
</dbReference>
<dbReference type="GO" id="GO:0016787">
    <property type="term" value="F:hydrolase activity"/>
    <property type="evidence" value="ECO:0007669"/>
    <property type="project" value="UniProtKB-KW"/>
</dbReference>
<dbReference type="PANTHER" id="PTHR42815:SF2">
    <property type="entry name" value="FAD-BINDING, PUTATIVE (AFU_ORTHOLOGUE AFUA_6G07600)-RELATED"/>
    <property type="match status" value="1"/>
</dbReference>
<dbReference type="Proteomes" id="UP000321058">
    <property type="component" value="Unassembled WGS sequence"/>
</dbReference>
<evidence type="ECO:0000259" key="1">
    <source>
        <dbReference type="Pfam" id="PF01243"/>
    </source>
</evidence>